<keyword evidence="2" id="KW-1185">Reference proteome</keyword>
<organism evidence="1 2">
    <name type="scientific">Fictibacillus halophilus</name>
    <dbReference type="NCBI Taxonomy" id="1610490"/>
    <lineage>
        <taxon>Bacteria</taxon>
        <taxon>Bacillati</taxon>
        <taxon>Bacillota</taxon>
        <taxon>Bacilli</taxon>
        <taxon>Bacillales</taxon>
        <taxon>Fictibacillaceae</taxon>
        <taxon>Fictibacillus</taxon>
    </lineage>
</organism>
<protein>
    <submittedName>
        <fullName evidence="1">Uncharacterized protein</fullName>
    </submittedName>
</protein>
<gene>
    <name evidence="1" type="ORF">ABID52_000567</name>
</gene>
<evidence type="ECO:0000313" key="1">
    <source>
        <dbReference type="EMBL" id="MET3726986.1"/>
    </source>
</evidence>
<evidence type="ECO:0000313" key="2">
    <source>
        <dbReference type="Proteomes" id="UP001549097"/>
    </source>
</evidence>
<reference evidence="1 2" key="1">
    <citation type="submission" date="2024-06" db="EMBL/GenBank/DDBJ databases">
        <title>Genomic Encyclopedia of Type Strains, Phase IV (KMG-IV): sequencing the most valuable type-strain genomes for metagenomic binning, comparative biology and taxonomic classification.</title>
        <authorList>
            <person name="Goeker M."/>
        </authorList>
    </citation>
    <scope>NUCLEOTIDE SEQUENCE [LARGE SCALE GENOMIC DNA]</scope>
    <source>
        <strain evidence="1 2">DSM 100124</strain>
    </source>
</reference>
<accession>A0ABV2LEH3</accession>
<comment type="caution">
    <text evidence="1">The sequence shown here is derived from an EMBL/GenBank/DDBJ whole genome shotgun (WGS) entry which is preliminary data.</text>
</comment>
<dbReference type="RefSeq" id="WP_198768414.1">
    <property type="nucleotide sequence ID" value="NZ_JAEACF010000001.1"/>
</dbReference>
<dbReference type="Proteomes" id="UP001549097">
    <property type="component" value="Unassembled WGS sequence"/>
</dbReference>
<dbReference type="EMBL" id="JBEPMP010000001">
    <property type="protein sequence ID" value="MET3726986.1"/>
    <property type="molecule type" value="Genomic_DNA"/>
</dbReference>
<name>A0ABV2LEH3_9BACL</name>
<sequence length="83" mass="9533">MKSRFLTISTLFFALFLFVSVKPVKADHGISIQQRTGYLVDDCTDTIDFSKSFSMKLTSKGYGFVPITSSIEPYNFWNKYDLK</sequence>
<proteinExistence type="predicted"/>